<name>A0A4V2EV59_9BURK</name>
<dbReference type="Gene3D" id="1.10.540.10">
    <property type="entry name" value="Acyl-CoA dehydrogenase/oxidase, N-terminal domain"/>
    <property type="match status" value="1"/>
</dbReference>
<evidence type="ECO:0000259" key="7">
    <source>
        <dbReference type="Pfam" id="PF02770"/>
    </source>
</evidence>
<evidence type="ECO:0000256" key="4">
    <source>
        <dbReference type="ARBA" id="ARBA00022827"/>
    </source>
</evidence>
<dbReference type="Pfam" id="PF02770">
    <property type="entry name" value="Acyl-CoA_dh_M"/>
    <property type="match status" value="1"/>
</dbReference>
<dbReference type="InterPro" id="IPR009075">
    <property type="entry name" value="AcylCo_DH/oxidase_C"/>
</dbReference>
<dbReference type="Pfam" id="PF00441">
    <property type="entry name" value="Acyl-CoA_dh_1"/>
    <property type="match status" value="1"/>
</dbReference>
<dbReference type="InterPro" id="IPR013786">
    <property type="entry name" value="AcylCoA_DH/ox_N"/>
</dbReference>
<dbReference type="Proteomes" id="UP000293433">
    <property type="component" value="Unassembled WGS sequence"/>
</dbReference>
<comment type="similarity">
    <text evidence="2">Belongs to the acyl-CoA dehydrogenase family.</text>
</comment>
<evidence type="ECO:0000256" key="1">
    <source>
        <dbReference type="ARBA" id="ARBA00001974"/>
    </source>
</evidence>
<keyword evidence="11" id="KW-1185">Reference proteome</keyword>
<keyword evidence="5" id="KW-0560">Oxidoreductase</keyword>
<keyword evidence="4" id="KW-0274">FAD</keyword>
<feature type="domain" description="Acyl-CoA oxidase/dehydrogenase middle" evidence="7">
    <location>
        <begin position="166"/>
        <end position="285"/>
    </location>
</feature>
<evidence type="ECO:0000259" key="9">
    <source>
        <dbReference type="Pfam" id="PF12806"/>
    </source>
</evidence>
<dbReference type="InterPro" id="IPR052166">
    <property type="entry name" value="Diverse_Acyl-CoA_DH"/>
</dbReference>
<proteinExistence type="inferred from homology"/>
<evidence type="ECO:0000256" key="5">
    <source>
        <dbReference type="ARBA" id="ARBA00023002"/>
    </source>
</evidence>
<sequence length="603" mass="65201">MSRYTPPLDDWRFVIEHVIDAPASWRDLPAFADLDGETAAEVLAQAGRFAADVLAPLNGPGDRQGCRWSADGGGTVRTPDGYPAAWQAFVDGGWPALACDPEVGGQGLPQLLNAAMFEMLIGANHAWTMYPGLLHGAYEAIKATATPELRARYLPKVVSGEWLATMNLTEPQAGSDLGLIRSRAEPVEPPPEGQQLANGAAVRITGHKIFISGGDQDMSANIVHLVLARLPGAPAGTRGLSLFLVPKWLPDEHGGHGRRNAAHCDGIEHKMGIHGSATSQMRFEQAEGWLLGQPGAGLSAMFLMMNSARLHVAMQGLAHLESATQKALAYARERVQLRAPTRPDEAAASTGADPIAWHPAMRRILLGLQAQTEGARVLVGWIGVLLDESEQHPDADRRQRAGDLVALLTPVAKAFLTDLGHRGADEALGVLGGYGYVHEYGIEQIVRDSRIAMIYEGTNEIQAIDLVMRKWLDTPRRMDALIEVLRAEVASAADRPDLAVEAAALQRQIDALVDAGTHLQAARAQGVDAVLAVADDALAAVGWTLLCWAWLRSASRADCHADAAVAQRKRELARFGCTWLMDGQSARWSRLQQWQRPLPWLRC</sequence>
<reference evidence="10 11" key="1">
    <citation type="submission" date="2019-02" db="EMBL/GenBank/DDBJ databases">
        <title>Genomic Encyclopedia of Type Strains, Phase IV (KMG-IV): sequencing the most valuable type-strain genomes for metagenomic binning, comparative biology and taxonomic classification.</title>
        <authorList>
            <person name="Goeker M."/>
        </authorList>
    </citation>
    <scope>NUCLEOTIDE SEQUENCE [LARGE SCALE GENOMIC DNA]</scope>
    <source>
        <strain evidence="10 11">DSM 10617</strain>
    </source>
</reference>
<evidence type="ECO:0000256" key="3">
    <source>
        <dbReference type="ARBA" id="ARBA00022630"/>
    </source>
</evidence>
<dbReference type="Pfam" id="PF02771">
    <property type="entry name" value="Acyl-CoA_dh_N"/>
    <property type="match status" value="1"/>
</dbReference>
<gene>
    <name evidence="10" type="ORF">EV685_3773</name>
</gene>
<dbReference type="Gene3D" id="2.40.110.10">
    <property type="entry name" value="Butyryl-CoA Dehydrogenase, subunit A, domain 2"/>
    <property type="match status" value="1"/>
</dbReference>
<dbReference type="PANTHER" id="PTHR42803">
    <property type="entry name" value="ACYL-COA DEHYDROGENASE"/>
    <property type="match status" value="1"/>
</dbReference>
<dbReference type="OrthoDB" id="9764895at2"/>
<keyword evidence="3" id="KW-0285">Flavoprotein</keyword>
<dbReference type="InterPro" id="IPR006091">
    <property type="entry name" value="Acyl-CoA_Oxase/DH_mid-dom"/>
</dbReference>
<dbReference type="InterPro" id="IPR025878">
    <property type="entry name" value="Acyl-CoA_dh-like_C_dom"/>
</dbReference>
<dbReference type="PANTHER" id="PTHR42803:SF1">
    <property type="entry name" value="BROAD-SPECIFICITY LINEAR ACYL-COA DEHYDROGENASE FADE5"/>
    <property type="match status" value="1"/>
</dbReference>
<evidence type="ECO:0000259" key="6">
    <source>
        <dbReference type="Pfam" id="PF00441"/>
    </source>
</evidence>
<dbReference type="InterPro" id="IPR036250">
    <property type="entry name" value="AcylCo_DH-like_C"/>
</dbReference>
<dbReference type="RefSeq" id="WP_130483577.1">
    <property type="nucleotide sequence ID" value="NZ_SGWV01000012.1"/>
</dbReference>
<feature type="domain" description="Acyl-CoA dehydrogenase/oxidase N-terminal" evidence="8">
    <location>
        <begin position="82"/>
        <end position="161"/>
    </location>
</feature>
<dbReference type="Pfam" id="PF12806">
    <property type="entry name" value="Acyl-CoA_dh_C"/>
    <property type="match status" value="1"/>
</dbReference>
<dbReference type="InterPro" id="IPR037069">
    <property type="entry name" value="AcylCoA_DH/ox_N_sf"/>
</dbReference>
<dbReference type="SUPFAM" id="SSF56645">
    <property type="entry name" value="Acyl-CoA dehydrogenase NM domain-like"/>
    <property type="match status" value="1"/>
</dbReference>
<dbReference type="SUPFAM" id="SSF47203">
    <property type="entry name" value="Acyl-CoA dehydrogenase C-terminal domain-like"/>
    <property type="match status" value="1"/>
</dbReference>
<dbReference type="Gene3D" id="1.20.140.10">
    <property type="entry name" value="Butyryl-CoA Dehydrogenase, subunit A, domain 3"/>
    <property type="match status" value="1"/>
</dbReference>
<feature type="domain" description="Acetyl-CoA dehydrogenase-like C-terminal" evidence="9">
    <location>
        <begin position="487"/>
        <end position="586"/>
    </location>
</feature>
<feature type="domain" description="Acyl-CoA dehydrogenase/oxidase C-terminal" evidence="6">
    <location>
        <begin position="295"/>
        <end position="467"/>
    </location>
</feature>
<evidence type="ECO:0000259" key="8">
    <source>
        <dbReference type="Pfam" id="PF02771"/>
    </source>
</evidence>
<comment type="caution">
    <text evidence="10">The sequence shown here is derived from an EMBL/GenBank/DDBJ whole genome shotgun (WGS) entry which is preliminary data.</text>
</comment>
<dbReference type="AlphaFoldDB" id="A0A4V2EV59"/>
<dbReference type="EMBL" id="SGWV01000012">
    <property type="protein sequence ID" value="RZS47563.1"/>
    <property type="molecule type" value="Genomic_DNA"/>
</dbReference>
<evidence type="ECO:0000256" key="2">
    <source>
        <dbReference type="ARBA" id="ARBA00009347"/>
    </source>
</evidence>
<comment type="cofactor">
    <cofactor evidence="1">
        <name>FAD</name>
        <dbReference type="ChEBI" id="CHEBI:57692"/>
    </cofactor>
</comment>
<dbReference type="InterPro" id="IPR046373">
    <property type="entry name" value="Acyl-CoA_Oxase/DH_mid-dom_sf"/>
</dbReference>
<dbReference type="GO" id="GO:0016627">
    <property type="term" value="F:oxidoreductase activity, acting on the CH-CH group of donors"/>
    <property type="evidence" value="ECO:0007669"/>
    <property type="project" value="InterPro"/>
</dbReference>
<dbReference type="GO" id="GO:0050660">
    <property type="term" value="F:flavin adenine dinucleotide binding"/>
    <property type="evidence" value="ECO:0007669"/>
    <property type="project" value="InterPro"/>
</dbReference>
<organism evidence="10 11">
    <name type="scientific">Sphaerotilus mobilis</name>
    <dbReference type="NCBI Taxonomy" id="47994"/>
    <lineage>
        <taxon>Bacteria</taxon>
        <taxon>Pseudomonadati</taxon>
        <taxon>Pseudomonadota</taxon>
        <taxon>Betaproteobacteria</taxon>
        <taxon>Burkholderiales</taxon>
        <taxon>Sphaerotilaceae</taxon>
        <taxon>Sphaerotilus</taxon>
    </lineage>
</organism>
<evidence type="ECO:0000313" key="10">
    <source>
        <dbReference type="EMBL" id="RZS47563.1"/>
    </source>
</evidence>
<dbReference type="InterPro" id="IPR009100">
    <property type="entry name" value="AcylCoA_DH/oxidase_NM_dom_sf"/>
</dbReference>
<evidence type="ECO:0000313" key="11">
    <source>
        <dbReference type="Proteomes" id="UP000293433"/>
    </source>
</evidence>
<protein>
    <submittedName>
        <fullName evidence="10">Alkylation response protein AidB-like acyl-CoA dehydrogenase</fullName>
    </submittedName>
</protein>
<accession>A0A4V2EV59</accession>